<feature type="region of interest" description="Disordered" evidence="1">
    <location>
        <begin position="62"/>
        <end position="136"/>
    </location>
</feature>
<keyword evidence="2" id="KW-0812">Transmembrane</keyword>
<protein>
    <submittedName>
        <fullName evidence="3">Uncharacterized protein</fullName>
    </submittedName>
</protein>
<sequence>MATAPPHVGVLRARLSAAGPWWLSWMGLLLLALLYSHGMTTEGASAHPVHPGLTALSAAAHSAAGHGGGSSAGSSAVASTAPSPGLSPDSATGSGSGSASGAAPGSVAGAAPSAGRGLAAGPPATGRGVAPAPYNSHDVSHATQDCLSGAVRDMTGLGALCVVPGVGGPFSYGPGWGVVRVAGGGGGVPSSVLSPVLRI</sequence>
<keyword evidence="2" id="KW-0472">Membrane</keyword>
<evidence type="ECO:0000313" key="4">
    <source>
        <dbReference type="Proteomes" id="UP000235945"/>
    </source>
</evidence>
<gene>
    <name evidence="3" type="ORF">AF335_11565</name>
</gene>
<dbReference type="EMBL" id="LGUI01000003">
    <property type="protein sequence ID" value="PNE33502.1"/>
    <property type="molecule type" value="Genomic_DNA"/>
</dbReference>
<keyword evidence="2" id="KW-1133">Transmembrane helix</keyword>
<proteinExistence type="predicted"/>
<evidence type="ECO:0000256" key="1">
    <source>
        <dbReference type="SAM" id="MobiDB-lite"/>
    </source>
</evidence>
<feature type="transmembrane region" description="Helical" evidence="2">
    <location>
        <begin position="20"/>
        <end position="36"/>
    </location>
</feature>
<reference evidence="4" key="1">
    <citation type="submission" date="2015-07" db="EMBL/GenBank/DDBJ databases">
        <authorList>
            <person name="Graham D.E."/>
            <person name="Giannone R.J."/>
            <person name="Gulvik C.A."/>
            <person name="Hettich R.L."/>
            <person name="Klingeman D.M."/>
            <person name="Mahan K.M."/>
            <person name="Parry R.J."/>
            <person name="Spain J.C."/>
        </authorList>
    </citation>
    <scope>NUCLEOTIDE SEQUENCE [LARGE SCALE GENOMIC DNA]</scope>
    <source>
        <strain evidence="4">ATCC 27428</strain>
    </source>
</reference>
<keyword evidence="4" id="KW-1185">Reference proteome</keyword>
<dbReference type="Proteomes" id="UP000235945">
    <property type="component" value="Unassembled WGS sequence"/>
</dbReference>
<comment type="caution">
    <text evidence="3">The sequence shown here is derived from an EMBL/GenBank/DDBJ whole genome shotgun (WGS) entry which is preliminary data.</text>
</comment>
<accession>A0A2N8NXL0</accession>
<name>A0A2N8NXL0_STREU</name>
<organism evidence="3 4">
    <name type="scientific">Streptomyces eurocidicus</name>
    <name type="common">Streptoverticillium eurocidicus</name>
    <dbReference type="NCBI Taxonomy" id="66423"/>
    <lineage>
        <taxon>Bacteria</taxon>
        <taxon>Bacillati</taxon>
        <taxon>Actinomycetota</taxon>
        <taxon>Actinomycetes</taxon>
        <taxon>Kitasatosporales</taxon>
        <taxon>Streptomycetaceae</taxon>
        <taxon>Streptomyces</taxon>
    </lineage>
</organism>
<evidence type="ECO:0000256" key="2">
    <source>
        <dbReference type="SAM" id="Phobius"/>
    </source>
</evidence>
<dbReference type="AlphaFoldDB" id="A0A2N8NXL0"/>
<feature type="compositionally biased region" description="Low complexity" evidence="1">
    <location>
        <begin position="72"/>
        <end position="117"/>
    </location>
</feature>
<evidence type="ECO:0000313" key="3">
    <source>
        <dbReference type="EMBL" id="PNE33502.1"/>
    </source>
</evidence>